<proteinExistence type="predicted"/>
<keyword evidence="1" id="KW-0285">Flavoprotein</keyword>
<keyword evidence="2" id="KW-0288">FMN</keyword>
<dbReference type="InterPro" id="IPR050172">
    <property type="entry name" value="SsuD_RutA_monooxygenase"/>
</dbReference>
<evidence type="ECO:0000256" key="4">
    <source>
        <dbReference type="ARBA" id="ARBA00023033"/>
    </source>
</evidence>
<accession>A0ABV5CR22</accession>
<dbReference type="GO" id="GO:0016491">
    <property type="term" value="F:oxidoreductase activity"/>
    <property type="evidence" value="ECO:0007669"/>
    <property type="project" value="UniProtKB-KW"/>
</dbReference>
<dbReference type="EC" id="1.-.-.-" evidence="6"/>
<sequence>MKLGIIIGDVRTSVPPAEHLDQLLRQVEAAQRNGFTHITIGQHFMYGDLRWLQPVPVLARLAAEVDPHITLATNIVVVPLYHPVLLAEELATLDIITAGRLVVGAGIGYRTQEFDYLGVPYGERISRFEESLELIRRLWNERKVDHHGRHWRFEGAEPHLRPVQQPHPQIWIGAQSAPGVRRAARLGDRWTISPREPLPALSRLWETYRRERETLGLPVRPPIMRRDLILGRDRTDALERFGAMAQGRYLAYANRELAALDADTVASNFSEAVKDTVLAGSPDQVIDQLRAIHDAVPLDAILVRPQWPDMSAADVVNYLDDLGRDIAPRLTEFAAAPL</sequence>
<dbReference type="InterPro" id="IPR011251">
    <property type="entry name" value="Luciferase-like_dom"/>
</dbReference>
<evidence type="ECO:0000259" key="5">
    <source>
        <dbReference type="Pfam" id="PF00296"/>
    </source>
</evidence>
<evidence type="ECO:0000313" key="6">
    <source>
        <dbReference type="EMBL" id="MFB6393273.1"/>
    </source>
</evidence>
<comment type="caution">
    <text evidence="6">The sequence shown here is derived from an EMBL/GenBank/DDBJ whole genome shotgun (WGS) entry which is preliminary data.</text>
</comment>
<dbReference type="SUPFAM" id="SSF51679">
    <property type="entry name" value="Bacterial luciferase-like"/>
    <property type="match status" value="1"/>
</dbReference>
<evidence type="ECO:0000256" key="3">
    <source>
        <dbReference type="ARBA" id="ARBA00023002"/>
    </source>
</evidence>
<dbReference type="EMBL" id="JBCGDC010000019">
    <property type="protein sequence ID" value="MFB6393273.1"/>
    <property type="molecule type" value="Genomic_DNA"/>
</dbReference>
<dbReference type="Gene3D" id="3.20.20.30">
    <property type="entry name" value="Luciferase-like domain"/>
    <property type="match status" value="1"/>
</dbReference>
<gene>
    <name evidence="6" type="ORF">AAFH96_09150</name>
</gene>
<dbReference type="RefSeq" id="WP_375733828.1">
    <property type="nucleotide sequence ID" value="NZ_JBCGDC010000019.1"/>
</dbReference>
<name>A0ABV5CR22_9ACTN</name>
<keyword evidence="3 6" id="KW-0560">Oxidoreductase</keyword>
<evidence type="ECO:0000256" key="1">
    <source>
        <dbReference type="ARBA" id="ARBA00022630"/>
    </source>
</evidence>
<dbReference type="PANTHER" id="PTHR42847:SF4">
    <property type="entry name" value="ALKANESULFONATE MONOOXYGENASE-RELATED"/>
    <property type="match status" value="1"/>
</dbReference>
<dbReference type="Pfam" id="PF00296">
    <property type="entry name" value="Bac_luciferase"/>
    <property type="match status" value="1"/>
</dbReference>
<dbReference type="Proteomes" id="UP001582793">
    <property type="component" value="Unassembled WGS sequence"/>
</dbReference>
<protein>
    <submittedName>
        <fullName evidence="6">LLM class flavin-dependent oxidoreductase</fullName>
        <ecNumber evidence="6">1.-.-.-</ecNumber>
    </submittedName>
</protein>
<reference evidence="6 7" key="1">
    <citation type="submission" date="2024-04" db="EMBL/GenBank/DDBJ databases">
        <title>Polymorphospora sp. isolated from Baiyangdian Lake in Xiong'an New Area.</title>
        <authorList>
            <person name="Zhang X."/>
            <person name="Liu J."/>
        </authorList>
    </citation>
    <scope>NUCLEOTIDE SEQUENCE [LARGE SCALE GENOMIC DNA]</scope>
    <source>
        <strain evidence="6 7">2-325</strain>
    </source>
</reference>
<organism evidence="6 7">
    <name type="scientific">Polymorphospora lycopeni</name>
    <dbReference type="NCBI Taxonomy" id="3140240"/>
    <lineage>
        <taxon>Bacteria</taxon>
        <taxon>Bacillati</taxon>
        <taxon>Actinomycetota</taxon>
        <taxon>Actinomycetes</taxon>
        <taxon>Micromonosporales</taxon>
        <taxon>Micromonosporaceae</taxon>
        <taxon>Polymorphospora</taxon>
    </lineage>
</organism>
<dbReference type="InterPro" id="IPR036661">
    <property type="entry name" value="Luciferase-like_sf"/>
</dbReference>
<keyword evidence="4" id="KW-0503">Monooxygenase</keyword>
<keyword evidence="7" id="KW-1185">Reference proteome</keyword>
<dbReference type="PANTHER" id="PTHR42847">
    <property type="entry name" value="ALKANESULFONATE MONOOXYGENASE"/>
    <property type="match status" value="1"/>
</dbReference>
<evidence type="ECO:0000313" key="7">
    <source>
        <dbReference type="Proteomes" id="UP001582793"/>
    </source>
</evidence>
<dbReference type="CDD" id="cd00347">
    <property type="entry name" value="Flavin_utilizing_monoxygenases"/>
    <property type="match status" value="1"/>
</dbReference>
<evidence type="ECO:0000256" key="2">
    <source>
        <dbReference type="ARBA" id="ARBA00022643"/>
    </source>
</evidence>
<feature type="domain" description="Luciferase-like" evidence="5">
    <location>
        <begin position="7"/>
        <end position="295"/>
    </location>
</feature>